<feature type="non-terminal residue" evidence="2">
    <location>
        <position position="1"/>
    </location>
</feature>
<accession>A0A0G4MWC9</accession>
<dbReference type="EMBL" id="CVQI01031546">
    <property type="protein sequence ID" value="CRK38523.1"/>
    <property type="molecule type" value="Genomic_DNA"/>
</dbReference>
<organism evidence="2 3">
    <name type="scientific">Verticillium longisporum</name>
    <name type="common">Verticillium dahliae var. longisporum</name>
    <dbReference type="NCBI Taxonomy" id="100787"/>
    <lineage>
        <taxon>Eukaryota</taxon>
        <taxon>Fungi</taxon>
        <taxon>Dikarya</taxon>
        <taxon>Ascomycota</taxon>
        <taxon>Pezizomycotina</taxon>
        <taxon>Sordariomycetes</taxon>
        <taxon>Hypocreomycetidae</taxon>
        <taxon>Glomerellales</taxon>
        <taxon>Plectosphaerellaceae</taxon>
        <taxon>Verticillium</taxon>
    </lineage>
</organism>
<protein>
    <submittedName>
        <fullName evidence="2">Uncharacterized protein</fullName>
    </submittedName>
</protein>
<gene>
    <name evidence="2" type="ORF">BN1723_018688</name>
</gene>
<name>A0A0G4MWC9_VERLO</name>
<evidence type="ECO:0000313" key="3">
    <source>
        <dbReference type="Proteomes" id="UP000045706"/>
    </source>
</evidence>
<proteinExistence type="predicted"/>
<feature type="region of interest" description="Disordered" evidence="1">
    <location>
        <begin position="41"/>
        <end position="70"/>
    </location>
</feature>
<sequence length="70" mass="7939">RVRTRCLFHPHQAQRLRWLGPPLLPPGALLLLEVLAPPPPPLHRAHEQGHGLRPRYQGSRFAPALVPRQP</sequence>
<dbReference type="Proteomes" id="UP000045706">
    <property type="component" value="Unassembled WGS sequence"/>
</dbReference>
<evidence type="ECO:0000256" key="1">
    <source>
        <dbReference type="SAM" id="MobiDB-lite"/>
    </source>
</evidence>
<dbReference type="AlphaFoldDB" id="A0A0G4MWC9"/>
<evidence type="ECO:0000313" key="2">
    <source>
        <dbReference type="EMBL" id="CRK38523.1"/>
    </source>
</evidence>
<reference evidence="3" key="1">
    <citation type="submission" date="2015-05" db="EMBL/GenBank/DDBJ databases">
        <authorList>
            <person name="Fogelqvist Johan"/>
        </authorList>
    </citation>
    <scope>NUCLEOTIDE SEQUENCE [LARGE SCALE GENOMIC DNA]</scope>
</reference>